<dbReference type="PANTHER" id="PTHR46322:SF1">
    <property type="entry name" value="PUROMYCIN-SENSITIVE AMINOPEPTIDASE"/>
    <property type="match status" value="1"/>
</dbReference>
<dbReference type="FunFam" id="1.10.390.10:FF:000002">
    <property type="entry name" value="Aminopeptidase N"/>
    <property type="match status" value="1"/>
</dbReference>
<dbReference type="PANTHER" id="PTHR46322">
    <property type="entry name" value="PUROMYCIN-SENSITIVE AMINOPEPTIDASE"/>
    <property type="match status" value="1"/>
</dbReference>
<dbReference type="InterPro" id="IPR042097">
    <property type="entry name" value="Aminopeptidase_N-like_N_sf"/>
</dbReference>
<dbReference type="NCBIfam" id="TIGR02414">
    <property type="entry name" value="pepN_proteo"/>
    <property type="match status" value="1"/>
</dbReference>
<feature type="domain" description="Peptidase M1 alanyl aminopeptidase C-terminal" evidence="16">
    <location>
        <begin position="560"/>
        <end position="884"/>
    </location>
</feature>
<dbReference type="GO" id="GO:0008237">
    <property type="term" value="F:metallopeptidase activity"/>
    <property type="evidence" value="ECO:0007669"/>
    <property type="project" value="UniProtKB-UniRule"/>
</dbReference>
<dbReference type="Pfam" id="PF11940">
    <property type="entry name" value="DUF3458"/>
    <property type="match status" value="1"/>
</dbReference>
<evidence type="ECO:0000256" key="4">
    <source>
        <dbReference type="ARBA" id="ARBA00012564"/>
    </source>
</evidence>
<proteinExistence type="inferred from homology"/>
<keyword evidence="6 18" id="KW-0031">Aminopeptidase</keyword>
<dbReference type="InterPro" id="IPR035414">
    <property type="entry name" value="Peptidase_M1_pepN_Ig-like"/>
</dbReference>
<evidence type="ECO:0000256" key="3">
    <source>
        <dbReference type="ARBA" id="ARBA00010136"/>
    </source>
</evidence>
<dbReference type="Pfam" id="PF17900">
    <property type="entry name" value="Peptidase_M1_N"/>
    <property type="match status" value="1"/>
</dbReference>
<dbReference type="InterPro" id="IPR027268">
    <property type="entry name" value="Peptidase_M4/M1_CTD_sf"/>
</dbReference>
<protein>
    <recommendedName>
        <fullName evidence="5 13">Aminopeptidase N</fullName>
        <ecNumber evidence="4 13">3.4.11.2</ecNumber>
    </recommendedName>
</protein>
<dbReference type="InterPro" id="IPR001930">
    <property type="entry name" value="Peptidase_M1"/>
</dbReference>
<dbReference type="Gene3D" id="1.10.390.10">
    <property type="entry name" value="Neutral Protease Domain 2"/>
    <property type="match status" value="1"/>
</dbReference>
<feature type="domain" description="Peptidase M1 alanyl aminopeptidase Ig-like fold" evidence="15">
    <location>
        <begin position="451"/>
        <end position="555"/>
    </location>
</feature>
<evidence type="ECO:0000259" key="15">
    <source>
        <dbReference type="Pfam" id="PF11940"/>
    </source>
</evidence>
<dbReference type="Gene3D" id="1.25.50.10">
    <property type="entry name" value="Peptidase M1, alanyl aminopeptidase, C-terminal domain"/>
    <property type="match status" value="1"/>
</dbReference>
<dbReference type="GO" id="GO:0008270">
    <property type="term" value="F:zinc ion binding"/>
    <property type="evidence" value="ECO:0007669"/>
    <property type="project" value="InterPro"/>
</dbReference>
<dbReference type="Pfam" id="PF17432">
    <property type="entry name" value="DUF3458_C"/>
    <property type="match status" value="1"/>
</dbReference>
<dbReference type="InterPro" id="IPR037144">
    <property type="entry name" value="Peptidase_M1_pepN_C_sf"/>
</dbReference>
<dbReference type="Gene3D" id="2.60.40.1840">
    <property type="match status" value="1"/>
</dbReference>
<dbReference type="EMBL" id="LM997413">
    <property type="protein sequence ID" value="CEA06382.1"/>
    <property type="molecule type" value="Genomic_DNA"/>
</dbReference>
<feature type="domain" description="Aminopeptidase N-like N-terminal" evidence="17">
    <location>
        <begin position="92"/>
        <end position="193"/>
    </location>
</feature>
<evidence type="ECO:0000256" key="8">
    <source>
        <dbReference type="ARBA" id="ARBA00022723"/>
    </source>
</evidence>
<comment type="function">
    <text evidence="12">Aminopeptidase N is involved in the degradation of intracellular peptides generated by protein breakdown during normal growth as well as in response to nutrient starvation.</text>
</comment>
<comment type="cofactor">
    <cofactor evidence="2">
        <name>Zn(2+)</name>
        <dbReference type="ChEBI" id="CHEBI:29105"/>
    </cofactor>
</comment>
<feature type="domain" description="Peptidase M1 membrane alanine aminopeptidase" evidence="14">
    <location>
        <begin position="233"/>
        <end position="446"/>
    </location>
</feature>
<evidence type="ECO:0000256" key="12">
    <source>
        <dbReference type="ARBA" id="ARBA00059739"/>
    </source>
</evidence>
<evidence type="ECO:0000256" key="13">
    <source>
        <dbReference type="NCBIfam" id="TIGR02414"/>
    </source>
</evidence>
<gene>
    <name evidence="18" type="ORF">BN1049_02767</name>
</gene>
<dbReference type="FunFam" id="2.60.40.1730:FF:000005">
    <property type="entry name" value="Aminopeptidase N"/>
    <property type="match status" value="1"/>
</dbReference>
<dbReference type="AlphaFoldDB" id="A0A078MLR8"/>
<dbReference type="Pfam" id="PF01433">
    <property type="entry name" value="Peptidase_M1"/>
    <property type="match status" value="1"/>
</dbReference>
<dbReference type="InterPro" id="IPR012779">
    <property type="entry name" value="Peptidase_M1_pepN"/>
</dbReference>
<sequence>MRTEQPQTIRLTDYRKPDYLIDETHLTFELFEDHALVHSRLAMRRNAEAGESGLPPLVLDGQELTLVSVALDEQALASADWQVDEHSLTLQPLAAEFELAITTRIEPQNNTALEGLYKSGGMFCTQCEAEGFRKITYYLDRPDVMSRFTTTVMAERGAYPVLLSNGNLIASGEHEGGRHWATWEDPFPKPAYLFALVAGDLYRIDDSFTTMSGRNVELRIYVEPENREQCGHAMDSLKRSMRWDEEVYGREYDLDIFMIVAVNDFNMGAMENKGLNIFNSSCVLAHPDTATDMAFQRVEAVVAHEYFHNWSGNRVTCRDWFQLSLKEGFTVFRDAEFSADMNSRTVKRIEDVTFLRANQFAEDAGPMAHPVRPDSYMEISNFYTLTIYEKGAEVVRMLHTLLGPEGFRKGTDLYFERHDGQAVTCDDFIAALEDANGVDFTQFKRWYSQAGTPVLQVDGRYDAATSTFQLLCRQSCPATPGQAEKLPFVIPLRLALLDGEGREMPLQLAGEQQGRGTETVLAVTEAEQLFVFEDISEAPMPSLLRGFSAPVKLVYPYSRDDRVFLAKHDPDGFNRWEAAQSLAVDVLQGLIEIHQAGRPLLLDQRLLEVQRTVLEDLTLDPAMVAEILRLPSEAYLVELAEVADVDAIHHVRDWVRQELATALAEPMWARFRQLAEPRGAYSADAASMARRSLRNTLLGYLMLTESSAALSACVQQFVEAGNMTDRQAALVALVNSSHEQQKQAALEEFAQRWSAYPLVMDQWFSIQAASPLPGGLERVQKLMEHPAFNIRNPNKVRALIGAFANQNLANFHRADGAGYRFVADRIIELNKLNPQIASRMLTPLTRWRKFDGARQELMKAELARIMATDALSPDVYEVVSKSLA</sequence>
<dbReference type="InterPro" id="IPR045357">
    <property type="entry name" value="Aminopeptidase_N-like_N"/>
</dbReference>
<dbReference type="GO" id="GO:0006508">
    <property type="term" value="P:proteolysis"/>
    <property type="evidence" value="ECO:0007669"/>
    <property type="project" value="UniProtKB-UniRule"/>
</dbReference>
<dbReference type="EC" id="3.4.11.2" evidence="4 13"/>
<dbReference type="Gene3D" id="2.60.40.1730">
    <property type="entry name" value="tricorn interacting facor f3 domain"/>
    <property type="match status" value="1"/>
</dbReference>
<dbReference type="CDD" id="cd09600">
    <property type="entry name" value="M1_APN"/>
    <property type="match status" value="1"/>
</dbReference>
<name>A0A078MLR8_9PSED</name>
<dbReference type="MEROPS" id="M01.005"/>
<dbReference type="InterPro" id="IPR024601">
    <property type="entry name" value="Peptidase_M1_pepN_C"/>
</dbReference>
<dbReference type="InterPro" id="IPR038438">
    <property type="entry name" value="PepN_Ig-like_sf"/>
</dbReference>
<organism evidence="18">
    <name type="scientific">Pseudomonas saudimassiliensis</name>
    <dbReference type="NCBI Taxonomy" id="1461581"/>
    <lineage>
        <taxon>Bacteria</taxon>
        <taxon>Pseudomonadati</taxon>
        <taxon>Pseudomonadota</taxon>
        <taxon>Gammaproteobacteria</taxon>
        <taxon>Pseudomonadales</taxon>
        <taxon>Pseudomonadaceae</taxon>
        <taxon>Pseudomonas</taxon>
    </lineage>
</organism>
<evidence type="ECO:0000256" key="10">
    <source>
        <dbReference type="ARBA" id="ARBA00022833"/>
    </source>
</evidence>
<evidence type="ECO:0000256" key="5">
    <source>
        <dbReference type="ARBA" id="ARBA00015611"/>
    </source>
</evidence>
<evidence type="ECO:0000256" key="7">
    <source>
        <dbReference type="ARBA" id="ARBA00022670"/>
    </source>
</evidence>
<evidence type="ECO:0000259" key="17">
    <source>
        <dbReference type="Pfam" id="PF17900"/>
    </source>
</evidence>
<keyword evidence="11" id="KW-0482">Metalloprotease</keyword>
<dbReference type="Gene3D" id="3.30.2010.30">
    <property type="match status" value="1"/>
</dbReference>
<evidence type="ECO:0000256" key="11">
    <source>
        <dbReference type="ARBA" id="ARBA00023049"/>
    </source>
</evidence>
<reference evidence="18" key="1">
    <citation type="submission" date="2014-07" db="EMBL/GenBank/DDBJ databases">
        <authorList>
            <person name="Urmite Genomes Urmite Genomes"/>
        </authorList>
    </citation>
    <scope>NUCLEOTIDE SEQUENCE</scope>
    <source>
        <strain evidence="18">12M76_air</strain>
    </source>
</reference>
<evidence type="ECO:0000313" key="18">
    <source>
        <dbReference type="EMBL" id="CEA06382.1"/>
    </source>
</evidence>
<comment type="similarity">
    <text evidence="3">Belongs to the peptidase M1 family.</text>
</comment>
<keyword evidence="9" id="KW-0378">Hydrolase</keyword>
<dbReference type="RefSeq" id="WP_044500846.1">
    <property type="nucleotide sequence ID" value="NZ_LK391969.1"/>
</dbReference>
<accession>A0A078MLR8</accession>
<evidence type="ECO:0000256" key="6">
    <source>
        <dbReference type="ARBA" id="ARBA00022438"/>
    </source>
</evidence>
<dbReference type="OrthoDB" id="100605at2"/>
<evidence type="ECO:0000259" key="14">
    <source>
        <dbReference type="Pfam" id="PF01433"/>
    </source>
</evidence>
<dbReference type="PATRIC" id="fig|1461581.3.peg.2725"/>
<dbReference type="FunFam" id="3.30.2010.30:FF:000002">
    <property type="entry name" value="Putative aminopeptidase N"/>
    <property type="match status" value="1"/>
</dbReference>
<evidence type="ECO:0000259" key="16">
    <source>
        <dbReference type="Pfam" id="PF17432"/>
    </source>
</evidence>
<evidence type="ECO:0000256" key="1">
    <source>
        <dbReference type="ARBA" id="ARBA00000098"/>
    </source>
</evidence>
<dbReference type="GO" id="GO:0016285">
    <property type="term" value="F:alanyl aminopeptidase activity"/>
    <property type="evidence" value="ECO:0007669"/>
    <property type="project" value="UniProtKB-EC"/>
</dbReference>
<comment type="catalytic activity">
    <reaction evidence="1">
        <text>Release of an N-terminal amino acid, Xaa-|-Yaa- from a peptide, amide or arylamide. Xaa is preferably Ala, but may be most amino acids including Pro (slow action). When a terminal hydrophobic residue is followed by a prolyl residue, the two may be released as an intact Xaa-Pro dipeptide.</text>
        <dbReference type="EC" id="3.4.11.2"/>
    </reaction>
</comment>
<keyword evidence="7" id="KW-0645">Protease</keyword>
<evidence type="ECO:0000256" key="2">
    <source>
        <dbReference type="ARBA" id="ARBA00001947"/>
    </source>
</evidence>
<dbReference type="FunFam" id="2.60.40.1840:FF:000001">
    <property type="entry name" value="Aminopeptidase N"/>
    <property type="match status" value="1"/>
</dbReference>
<dbReference type="SUPFAM" id="SSF55486">
    <property type="entry name" value="Metalloproteases ('zincins'), catalytic domain"/>
    <property type="match status" value="1"/>
</dbReference>
<dbReference type="PRINTS" id="PR00756">
    <property type="entry name" value="ALADIPTASE"/>
</dbReference>
<dbReference type="SUPFAM" id="SSF63737">
    <property type="entry name" value="Leukotriene A4 hydrolase N-terminal domain"/>
    <property type="match status" value="1"/>
</dbReference>
<evidence type="ECO:0000256" key="9">
    <source>
        <dbReference type="ARBA" id="ARBA00022801"/>
    </source>
</evidence>
<keyword evidence="8" id="KW-0479">Metal-binding</keyword>
<dbReference type="InterPro" id="IPR014782">
    <property type="entry name" value="Peptidase_M1_dom"/>
</dbReference>
<keyword evidence="10" id="KW-0862">Zinc</keyword>
<dbReference type="EMBL" id="LK391969">
    <property type="protein sequence ID" value="CEF27807.1"/>
    <property type="molecule type" value="Genomic_DNA"/>
</dbReference>